<feature type="compositionally biased region" description="Basic and acidic residues" evidence="1">
    <location>
        <begin position="860"/>
        <end position="878"/>
    </location>
</feature>
<sequence>MSSPDSPTRRRLASSSSVAAGGASASHLSTPPRKTGQTTTSPPVQFPPTRAPCLRCAPLKPSQPSHRGHSSADRPASSSAPTNTRGQPASASSATSAAPSTSHHVFLRHYIGPIPVTNSHARAIAAAVAEDDALQISTSPTDQHLQQDSEQPESAKESMDVERPVSPRSHAISSCSVPSETGTGTARARIVPASVSEPEPEPEHNSSSNDTAVLPVRPQIVNRDQSSASFLSNNSYVSARSAARSVFSDTDAAQRHQTSFDVLLSSGRVSASLLSAASPASAMAFARPQSSTSDTPVGSSDQKQPRSGNLLSIRPRTVSSIRSAENLRSSTSEANAAIGRGQQHQQRRVGSEGTMSLRSHTASSPASTSVPLPLLDMPVDEVDESTPALSQGSFSPHMSINGSAETTIVHSPNGSDAHGDAKLPSFPQTNGHALVDSEDKPVSGLRKQYSSPQLASIDSSLGSKKDAAAQLFSDNRQHAHYDGLLHPTWAPPASQSPADHRGEASAGTGHTRSASQDRSELNKERARSRISQGNVGHGLPHKRSLSFISQEPPAVTSSSGKQQAGKSVSAATHLGVGHLQRSHDHNRETSRQSRMSRASTAGTFNTVGTIATDGSFGAGNDASVTQKLARRFMAGGSLRKSSVQRRARTRADSVQSRSLRARLALARNNSLAARSAFDPAAPTGPASAAATGAATPSPLRSRREASSPFAVRRIRATSHSHSQMSSSFHRFGTISRQMSIATDSSEPRTHYGFRKSKSMAPGAVGTSTGGTKWVGQSFEIGKRFWDILDARRAELQKQQPCTCGRQQAGPDAGSDVAGELDQEANKPDERASARATEVEHMKKSPDGVIKLLAQEAQDASDEKAADGNHDGANGERRQRTQSSSLDTRASADSVAVTTEANTAANASANVRTPPRRRPLVNDLSEASIFSVPQHGGAAEPLLIEARHGWSDIVSKMSSLSGGLGSTDSEAPTTTTGTTMATILASPTRSTLDRKGGAAAASALNGSADPMSNLTVPGQRTQDNNFRILARSSSLAADSDRSSSAFQSAISSLQPLSNGHALRSPQPMSKAGSASMTRQDALSHPAPPPEVEERDPHLVHALLRRKSDVGLRADGVSDVASDHAVVVKPVASPLRMTPTTEAQPVQSRRDIVLQEQDPLPLALPDLETNKDASKDASAAEAAGMTGHHHLSDLLKPALYGTSPSRRKMVKFEAGSSRPALNQRLTASLFAGKAEDALEGPSSTAAGAAGAGVGGDGILGRSGDALPRPPEEVLARPQPNVIQPMAHGADGFSPASDQPESDFTVITRKTVLKKDRMLVKLAWTPHEDLPKDLDELQARRYTIRDENWREYIVVFRMGRLELWSDPTLTSKLVGQGDRLKLRHVIPLSRGSTFVSHFSPIDRIFCVTYQPWKLSSSQLGRRGIHLRRHGTDIVLFDCRARSAAADWMWELWRELGGLIPESLEVHVPSFGLKMRIPIPEEMPLQRPSEAALIAAASRGTSAGAGLLALSSIGHSQDVGGEGFKLINRSNIIALTWRLFTSVPEWRHLVSESERTGIRFELAWRRGTELDWVVNERTVENEPRHWAVLCGSLLRDYKHPSLLELRVAAHYPTSVLVAPGQLMHEPAAIEGYLWRVKPVSGALTRIYLTTYDGHIYICRTSKAFAPDRHLATQLKETIDMRIPRTTGHGQSTAAAGGAIAVAANNANATRRSGFVRALAKFAGREKIVRRDEDLAALRQNVLEAISQPAETEEQLQMQIEAYQCFERRRQFEQIRNSDGFIDLKSIYMIKTVGQGPVRCPGMDDLRNSSKQQTGLRKLQKDALAAQREDEESDVEGEGDGGAADSDDGGDVANDIGGAEGLSLAADREEVRRARQIELTLSNGKSFRLEAFSAPVAREWVERISELVRYWRRRERADAAELMYASGVDLSELNKHLQGRHSRKTHGNITAVDDQKLSPMLGNIWNWCSIEGCRNIIRSGRLFHKKSKFGAFKARDYVLIAGRLLCFKLVRSVRTSRARQNNGIFHRRQDTVIHLRDAYVYSGKLSEDMLQTGRSDPAQAVSGIGGGGSNSGERHRIPRVYADGLFSVDEDEDCTFVIRYRPERVNTPADPTVPTTTTSATATAATTATDNIAKESATSTPGTSVPWLEDKTHKYIAMRARSKMERDLWVRCIAYEIERIVRDDVEREARLKNLGRVDFKK</sequence>
<evidence type="ECO:0000313" key="5">
    <source>
        <dbReference type="Proteomes" id="UP000246740"/>
    </source>
</evidence>
<dbReference type="PANTHER" id="PTHR28076">
    <property type="entry name" value="SPORULATION-SPECIFIC PROTEIN 71"/>
    <property type="match status" value="1"/>
</dbReference>
<feature type="compositionally biased region" description="Low complexity" evidence="1">
    <location>
        <begin position="13"/>
        <end position="26"/>
    </location>
</feature>
<dbReference type="InterPro" id="IPR057379">
    <property type="entry name" value="PH_SPO71"/>
</dbReference>
<feature type="region of interest" description="Disordered" evidence="1">
    <location>
        <begin position="285"/>
        <end position="373"/>
    </location>
</feature>
<feature type="domain" description="Prospore membrane adapter protein SPO71 PH" evidence="3">
    <location>
        <begin position="1309"/>
        <end position="1454"/>
    </location>
</feature>
<feature type="compositionally biased region" description="Low complexity" evidence="1">
    <location>
        <begin position="88"/>
        <end position="100"/>
    </location>
</feature>
<dbReference type="STRING" id="1882483.A0A317XMB8"/>
<feature type="region of interest" description="Disordered" evidence="1">
    <location>
        <begin position="576"/>
        <end position="598"/>
    </location>
</feature>
<gene>
    <name evidence="4" type="ORF">BCV70DRAFT_163637</name>
</gene>
<keyword evidence="5" id="KW-1185">Reference proteome</keyword>
<reference evidence="4 5" key="1">
    <citation type="journal article" date="2018" name="Mol. Biol. Evol.">
        <title>Broad Genomic Sampling Reveals a Smut Pathogenic Ancestry of the Fungal Clade Ustilaginomycotina.</title>
        <authorList>
            <person name="Kijpornyongpan T."/>
            <person name="Mondo S.J."/>
            <person name="Barry K."/>
            <person name="Sandor L."/>
            <person name="Lee J."/>
            <person name="Lipzen A."/>
            <person name="Pangilinan J."/>
            <person name="LaButti K."/>
            <person name="Hainaut M."/>
            <person name="Henrissat B."/>
            <person name="Grigoriev I.V."/>
            <person name="Spatafora J.W."/>
            <person name="Aime M.C."/>
        </authorList>
    </citation>
    <scope>NUCLEOTIDE SEQUENCE [LARGE SCALE GENOMIC DNA]</scope>
    <source>
        <strain evidence="4 5">MCA 3645</strain>
    </source>
</reference>
<feature type="region of interest" description="Disordered" evidence="1">
    <location>
        <begin position="1055"/>
        <end position="1093"/>
    </location>
</feature>
<dbReference type="OrthoDB" id="5579281at2759"/>
<feature type="region of interest" description="Disordered" evidence="1">
    <location>
        <begin position="405"/>
        <end position="451"/>
    </location>
</feature>
<evidence type="ECO:0000256" key="1">
    <source>
        <dbReference type="SAM" id="MobiDB-lite"/>
    </source>
</evidence>
<feature type="compositionally biased region" description="Basic and acidic residues" evidence="1">
    <location>
        <begin position="515"/>
        <end position="527"/>
    </location>
</feature>
<feature type="region of interest" description="Disordered" evidence="1">
    <location>
        <begin position="2050"/>
        <end position="2069"/>
    </location>
</feature>
<accession>A0A317XMB8</accession>
<feature type="compositionally biased region" description="Polar residues" evidence="1">
    <location>
        <begin position="1009"/>
        <end position="1018"/>
    </location>
</feature>
<feature type="compositionally biased region" description="Polar residues" evidence="1">
    <location>
        <begin position="171"/>
        <end position="184"/>
    </location>
</feature>
<feature type="compositionally biased region" description="Acidic residues" evidence="1">
    <location>
        <begin position="1824"/>
        <end position="1845"/>
    </location>
</feature>
<dbReference type="InterPro" id="IPR040345">
    <property type="entry name" value="Mug56/Spo71"/>
</dbReference>
<dbReference type="GO" id="GO:1902657">
    <property type="term" value="P:protein localization to prospore membrane"/>
    <property type="evidence" value="ECO:0007669"/>
    <property type="project" value="InterPro"/>
</dbReference>
<name>A0A317XMB8_9BASI</name>
<protein>
    <submittedName>
        <fullName evidence="4">Uncharacterized protein</fullName>
    </submittedName>
</protein>
<feature type="compositionally biased region" description="Polar residues" evidence="1">
    <location>
        <begin position="317"/>
        <end position="334"/>
    </location>
</feature>
<dbReference type="InParanoid" id="A0A317XMB8"/>
<proteinExistence type="predicted"/>
<feature type="compositionally biased region" description="Low complexity" evidence="1">
    <location>
        <begin position="676"/>
        <end position="698"/>
    </location>
</feature>
<dbReference type="Pfam" id="PF15404">
    <property type="entry name" value="PH_4"/>
    <property type="match status" value="1"/>
</dbReference>
<feature type="region of interest" description="Disordered" evidence="1">
    <location>
        <begin position="1"/>
        <end position="100"/>
    </location>
</feature>
<dbReference type="InterPro" id="IPR039486">
    <property type="entry name" value="Mug56/Spo71_PH"/>
</dbReference>
<feature type="compositionally biased region" description="Polar residues" evidence="1">
    <location>
        <begin position="353"/>
        <end position="370"/>
    </location>
</feature>
<feature type="compositionally biased region" description="Basic and acidic residues" evidence="1">
    <location>
        <begin position="581"/>
        <end position="591"/>
    </location>
</feature>
<dbReference type="EMBL" id="KZ819196">
    <property type="protein sequence ID" value="PWY98942.1"/>
    <property type="molecule type" value="Genomic_DNA"/>
</dbReference>
<feature type="region of interest" description="Disordered" evidence="1">
    <location>
        <begin position="739"/>
        <end position="770"/>
    </location>
</feature>
<feature type="compositionally biased region" description="Low complexity" evidence="1">
    <location>
        <begin position="996"/>
        <end position="1007"/>
    </location>
</feature>
<evidence type="ECO:0000313" key="4">
    <source>
        <dbReference type="EMBL" id="PWY98942.1"/>
    </source>
</evidence>
<organism evidence="4 5">
    <name type="scientific">Testicularia cyperi</name>
    <dbReference type="NCBI Taxonomy" id="1882483"/>
    <lineage>
        <taxon>Eukaryota</taxon>
        <taxon>Fungi</taxon>
        <taxon>Dikarya</taxon>
        <taxon>Basidiomycota</taxon>
        <taxon>Ustilaginomycotina</taxon>
        <taxon>Ustilaginomycetes</taxon>
        <taxon>Ustilaginales</taxon>
        <taxon>Anthracoideaceae</taxon>
        <taxon>Testicularia</taxon>
    </lineage>
</organism>
<evidence type="ECO:0000259" key="2">
    <source>
        <dbReference type="Pfam" id="PF15404"/>
    </source>
</evidence>
<feature type="compositionally biased region" description="Basic and acidic residues" evidence="1">
    <location>
        <begin position="153"/>
        <end position="165"/>
    </location>
</feature>
<evidence type="ECO:0000259" key="3">
    <source>
        <dbReference type="Pfam" id="PF23207"/>
    </source>
</evidence>
<dbReference type="Proteomes" id="UP000246740">
    <property type="component" value="Unassembled WGS sequence"/>
</dbReference>
<dbReference type="Pfam" id="PF23207">
    <property type="entry name" value="PH_SPO71"/>
    <property type="match status" value="1"/>
</dbReference>
<feature type="region of interest" description="Disordered" evidence="1">
    <location>
        <begin position="482"/>
        <end position="542"/>
    </location>
</feature>
<feature type="compositionally biased region" description="Polar residues" evidence="1">
    <location>
        <begin position="137"/>
        <end position="149"/>
    </location>
</feature>
<feature type="compositionally biased region" description="Basic and acidic residues" evidence="1">
    <location>
        <begin position="823"/>
        <end position="845"/>
    </location>
</feature>
<feature type="region of interest" description="Disordered" evidence="1">
    <location>
        <begin position="1794"/>
        <end position="1853"/>
    </location>
</feature>
<dbReference type="PANTHER" id="PTHR28076:SF1">
    <property type="entry name" value="PROSPORE MEMBRANE ADAPTER PROTEIN SPO71"/>
    <property type="match status" value="1"/>
</dbReference>
<feature type="region of interest" description="Disordered" evidence="1">
    <location>
        <begin position="676"/>
        <end position="708"/>
    </location>
</feature>
<feature type="region of interest" description="Disordered" evidence="1">
    <location>
        <begin position="986"/>
        <end position="1018"/>
    </location>
</feature>
<feature type="compositionally biased region" description="Low complexity" evidence="1">
    <location>
        <begin position="893"/>
        <end position="910"/>
    </location>
</feature>
<feature type="region of interest" description="Disordered" evidence="1">
    <location>
        <begin position="137"/>
        <end position="214"/>
    </location>
</feature>
<feature type="domain" description="Mug56/Spo71 PH" evidence="2">
    <location>
        <begin position="1974"/>
        <end position="2172"/>
    </location>
</feature>
<feature type="compositionally biased region" description="Polar residues" evidence="1">
    <location>
        <begin position="405"/>
        <end position="414"/>
    </location>
</feature>
<feature type="region of interest" description="Disordered" evidence="1">
    <location>
        <begin position="798"/>
        <end position="917"/>
    </location>
</feature>
<feature type="compositionally biased region" description="Polar residues" evidence="1">
    <location>
        <begin position="288"/>
        <end position="310"/>
    </location>
</feature>